<evidence type="ECO:0000313" key="7">
    <source>
        <dbReference type="EMBL" id="MDY0872242.1"/>
    </source>
</evidence>
<keyword evidence="7" id="KW-0347">Helicase</keyword>
<accession>A0ABU5DZ05</accession>
<protein>
    <submittedName>
        <fullName evidence="7">ATP-dependent DNA helicase</fullName>
        <ecNumber evidence="7">3.6.4.12</ecNumber>
    </submittedName>
</protein>
<keyword evidence="2 7" id="KW-0378">Hydrolase</keyword>
<dbReference type="InterPro" id="IPR045028">
    <property type="entry name" value="DinG/Rad3-like"/>
</dbReference>
<dbReference type="EMBL" id="JAXCLX010000001">
    <property type="protein sequence ID" value="MDY0872242.1"/>
    <property type="molecule type" value="Genomic_DNA"/>
</dbReference>
<dbReference type="EC" id="3.6.4.12" evidence="7"/>
<dbReference type="Gene3D" id="3.40.50.300">
    <property type="entry name" value="P-loop containing nucleotide triphosphate hydrolases"/>
    <property type="match status" value="2"/>
</dbReference>
<dbReference type="PROSITE" id="PS51193">
    <property type="entry name" value="HELICASE_ATP_BIND_2"/>
    <property type="match status" value="1"/>
</dbReference>
<sequence>MNETGTPAQRSVKLAELPALVAYHGEAVWLDHRDAPAQRVSHGTAGLSARAKAPLLVHAPSTARRLRVERFFAFDLLELYAFVRPASFVLPTPKGLAETLGLVVPPHHDPVAEAKLLHECARLLLTELMAQSRQRRRTTGLAWAMARAGWAWGPFVLRALDFQAEGAAAPGIGIWDDLPEWSDGAPPPEPDHLPIQADETRRRLAELIGEGAEQRAAQADFAAGLTPAFCPRPEEDAPNVVLAEAGTGVGKTLGYIAPASLWAQRNQGPVWISTYTRHLQHQIDQELDRLYPNPAQKAQKVVIRKGRENYLCLLNLAEMGGQLTSRPVDAVGFGLVARWAMVTRDGDMVGGDFPGWLPDLIGQGRTFALADRRGECIYAACPHYTRCFIERSARRAKKAEIVIANHALVMIQAAIGSSNDEQRLPTRYVFDEGHHLFSATDSAFAAHLTGQEMADLRRWLLGAEGGRSSRARGLKRRLDDLILDDAEMPALVDAVLQAARGLVSEGWQQRLAENQAAGAAEKFLYAVRHQVLARSSAPRSGYSLECACAPLEPDVALASVSLDRALGALMEPMLALAAKLMRRLDDESENLESAERQRIDAMARGLQRRGDMEVGAWRAMLKALSHQQLPDPDAAPVFVDWFGLERNDGREIDVGMYRHFLDPTQPFADAVMKPAHGVVVTSATLTDGTGSDLAWMGAEARAGTKHMPLPAYRLRVPSPFDYARQTRVFIVTDLDKEDLSQVAAAYRTLFLAAGGGALGLFTAIQRLREVHRRIAPALEEHGLNLLAQHVDAMDNATLIDIFRGDVDACLLGTDAVRDGVDVPGNALRLIVFDRVPWPRPDLLHRARKSAFGGTAYEDQLTRLKLKQAFGRLIRRADDHGVFVLLDKAMPSRLLTAFPPDVAVERIGLKAVIEQTAAFLAENVNKATVRAAISGPRSGVEP</sequence>
<dbReference type="GO" id="GO:0016787">
    <property type="term" value="F:hydrolase activity"/>
    <property type="evidence" value="ECO:0007669"/>
    <property type="project" value="UniProtKB-KW"/>
</dbReference>
<evidence type="ECO:0000256" key="5">
    <source>
        <dbReference type="SAM" id="Coils"/>
    </source>
</evidence>
<dbReference type="GO" id="GO:0003678">
    <property type="term" value="F:DNA helicase activity"/>
    <property type="evidence" value="ECO:0007669"/>
    <property type="project" value="UniProtKB-EC"/>
</dbReference>
<evidence type="ECO:0000256" key="1">
    <source>
        <dbReference type="ARBA" id="ARBA00022741"/>
    </source>
</evidence>
<dbReference type="PANTHER" id="PTHR11472:SF34">
    <property type="entry name" value="REGULATOR OF TELOMERE ELONGATION HELICASE 1"/>
    <property type="match status" value="1"/>
</dbReference>
<dbReference type="SMART" id="SM00491">
    <property type="entry name" value="HELICc2"/>
    <property type="match status" value="1"/>
</dbReference>
<feature type="domain" description="Helicase ATP-binding" evidence="6">
    <location>
        <begin position="204"/>
        <end position="494"/>
    </location>
</feature>
<evidence type="ECO:0000313" key="8">
    <source>
        <dbReference type="Proteomes" id="UP001271769"/>
    </source>
</evidence>
<comment type="caution">
    <text evidence="7">The sequence shown here is derived from an EMBL/GenBank/DDBJ whole genome shotgun (WGS) entry which is preliminary data.</text>
</comment>
<keyword evidence="3" id="KW-0067">ATP-binding</keyword>
<comment type="similarity">
    <text evidence="4">Belongs to the helicase family. DinG subfamily.</text>
</comment>
<dbReference type="RefSeq" id="WP_320500660.1">
    <property type="nucleotide sequence ID" value="NZ_JAXCLX010000001.1"/>
</dbReference>
<proteinExistence type="inferred from homology"/>
<name>A0ABU5DZ05_9PROT</name>
<dbReference type="SUPFAM" id="SSF52540">
    <property type="entry name" value="P-loop containing nucleoside triphosphate hydrolases"/>
    <property type="match status" value="1"/>
</dbReference>
<feature type="coiled-coil region" evidence="5">
    <location>
        <begin position="574"/>
        <end position="604"/>
    </location>
</feature>
<gene>
    <name evidence="7" type="ORF">SMD31_09920</name>
</gene>
<evidence type="ECO:0000256" key="4">
    <source>
        <dbReference type="ARBA" id="ARBA00038058"/>
    </source>
</evidence>
<organism evidence="7 8">
    <name type="scientific">Dongia rigui</name>
    <dbReference type="NCBI Taxonomy" id="940149"/>
    <lineage>
        <taxon>Bacteria</taxon>
        <taxon>Pseudomonadati</taxon>
        <taxon>Pseudomonadota</taxon>
        <taxon>Alphaproteobacteria</taxon>
        <taxon>Rhodospirillales</taxon>
        <taxon>Dongiaceae</taxon>
        <taxon>Dongia</taxon>
    </lineage>
</organism>
<keyword evidence="1" id="KW-0547">Nucleotide-binding</keyword>
<dbReference type="Proteomes" id="UP001271769">
    <property type="component" value="Unassembled WGS sequence"/>
</dbReference>
<dbReference type="Pfam" id="PF13307">
    <property type="entry name" value="Helicase_C_2"/>
    <property type="match status" value="1"/>
</dbReference>
<dbReference type="PANTHER" id="PTHR11472">
    <property type="entry name" value="DNA REPAIR DEAD HELICASE RAD3/XP-D SUBFAMILY MEMBER"/>
    <property type="match status" value="1"/>
</dbReference>
<evidence type="ECO:0000259" key="6">
    <source>
        <dbReference type="PROSITE" id="PS51193"/>
    </source>
</evidence>
<dbReference type="InterPro" id="IPR027417">
    <property type="entry name" value="P-loop_NTPase"/>
</dbReference>
<keyword evidence="8" id="KW-1185">Reference proteome</keyword>
<dbReference type="InterPro" id="IPR014013">
    <property type="entry name" value="Helic_SF1/SF2_ATP-bd_DinG/Rad3"/>
</dbReference>
<dbReference type="InterPro" id="IPR006555">
    <property type="entry name" value="ATP-dep_Helicase_C"/>
</dbReference>
<keyword evidence="5" id="KW-0175">Coiled coil</keyword>
<evidence type="ECO:0000256" key="2">
    <source>
        <dbReference type="ARBA" id="ARBA00022801"/>
    </source>
</evidence>
<evidence type="ECO:0000256" key="3">
    <source>
        <dbReference type="ARBA" id="ARBA00022840"/>
    </source>
</evidence>
<reference evidence="7 8" key="1">
    <citation type="journal article" date="2013" name="Antonie Van Leeuwenhoek">
        <title>Dongia rigui sp. nov., isolated from freshwater of a large wetland in Korea.</title>
        <authorList>
            <person name="Baik K.S."/>
            <person name="Hwang Y.M."/>
            <person name="Choi J.S."/>
            <person name="Kwon J."/>
            <person name="Seong C.N."/>
        </authorList>
    </citation>
    <scope>NUCLEOTIDE SEQUENCE [LARGE SCALE GENOMIC DNA]</scope>
    <source>
        <strain evidence="7 8">04SU4-P</strain>
    </source>
</reference>